<dbReference type="GO" id="GO:0004771">
    <property type="term" value="F:sterol ester esterase activity"/>
    <property type="evidence" value="ECO:0007669"/>
    <property type="project" value="TreeGrafter"/>
</dbReference>
<sequence length="886" mass="98039">MIDHFMGRPNPSWKRLQVFLVVFFWIWRILYGNPGGPRILWLRRANRLLRQFTPWQLIVSTLTGVYAVRNIDKILGLGSPEPLANLYSPNYYRATWISTGLDAGFATAMSIRPKWLKDLCSVLFSVYYIVYAQEADEKLRRFRAVPTVEFLRTTWEKTANPYLRLITSLPRISIRRKVILPRPSRSAYQRQITAWLFFAPPEHQLSRATELILDFPGGGFISMAPEHHEDRLRMWAVRTGKPVLSIEYGKAPEYPYPYAIDECFDAYCVLGESCGRLVGMAGTTLDMILTGDSAGAHVAVAVMIKILETQLAVPHPLALQLNYAALDFNFTSWMAPQNLRVLQSEQSSGSLPGLIEQKDHFKHVSPLSMVGDRRPLRRQRSWRDAIRTLTSPKSERAPPLHARASAPSRRVTKTPSPKLTGRSEEGATDPADEAGSLADEEDGADLSILPDEDKPIQARVRFHPVVNSLEHERPPADAPSLSGSHEGPGEDEQAPLGTRLTMTSRTGYFQDRIIAPSMMRAMAILFIGPHRNPDFASDYHLSPVLAPDHLLAQFPLLIMSCGEKDPFVDDTIIFAGRVRQAKRARRRELEQALVGKGAKYGEHLRMSVHDAGRDEASVRAMKRELSDLKAQTEEDWVQLHIFSDWSHGYMQMAQLMQEARTVINDLADRMDDAFAAKRTTRRGRDAVVAGPAARKDSRPPGLANGGSFLSTPLTSETEAETDDALTFSPKRRSPPLAFSTVTKDRIVGRMRSRSRTPQQTGAPDRRAAAAADEDYFRADDGPRSLPPANGSAHHAASMPLDASQGTPTVAAPLLAAANGLGGGGGDRGQTNAVPATLLVPSTPTSGSKAPAKAGQTITESELMRRRRLLDSHLITSANESPRADTP</sequence>
<evidence type="ECO:0000256" key="1">
    <source>
        <dbReference type="SAM" id="MobiDB-lite"/>
    </source>
</evidence>
<dbReference type="PANTHER" id="PTHR23025">
    <property type="entry name" value="TRIACYLGLYCEROL LIPASE"/>
    <property type="match status" value="1"/>
</dbReference>
<dbReference type="OrthoDB" id="5570009at2759"/>
<feature type="region of interest" description="Disordered" evidence="1">
    <location>
        <begin position="681"/>
        <end position="804"/>
    </location>
</feature>
<dbReference type="HOGENOM" id="CLU_003590_2_0_1"/>
<feature type="region of interest" description="Disordered" evidence="1">
    <location>
        <begin position="468"/>
        <end position="496"/>
    </location>
</feature>
<dbReference type="InParanoid" id="K5WVM6"/>
<protein>
    <recommendedName>
        <fullName evidence="2">Alpha/beta hydrolase fold-3 domain-containing protein</fullName>
    </recommendedName>
</protein>
<accession>K5WVM6</accession>
<dbReference type="STRING" id="650164.K5WVM6"/>
<dbReference type="GeneID" id="18907976"/>
<feature type="domain" description="Alpha/beta hydrolase fold-3" evidence="2">
    <location>
        <begin position="213"/>
        <end position="330"/>
    </location>
</feature>
<keyword evidence="4" id="KW-1185">Reference proteome</keyword>
<dbReference type="InterPro" id="IPR029058">
    <property type="entry name" value="AB_hydrolase_fold"/>
</dbReference>
<feature type="compositionally biased region" description="Polar residues" evidence="1">
    <location>
        <begin position="707"/>
        <end position="716"/>
    </location>
</feature>
<dbReference type="Pfam" id="PF07859">
    <property type="entry name" value="Abhydrolase_3"/>
    <property type="match status" value="1"/>
</dbReference>
<proteinExistence type="predicted"/>
<dbReference type="Gene3D" id="3.40.50.1820">
    <property type="entry name" value="alpha/beta hydrolase"/>
    <property type="match status" value="2"/>
</dbReference>
<dbReference type="GO" id="GO:0019433">
    <property type="term" value="P:triglyceride catabolic process"/>
    <property type="evidence" value="ECO:0007669"/>
    <property type="project" value="TreeGrafter"/>
</dbReference>
<evidence type="ECO:0000259" key="2">
    <source>
        <dbReference type="Pfam" id="PF07859"/>
    </source>
</evidence>
<dbReference type="GO" id="GO:0005829">
    <property type="term" value="C:cytosol"/>
    <property type="evidence" value="ECO:0007669"/>
    <property type="project" value="TreeGrafter"/>
</dbReference>
<name>K5WVM6_PHACS</name>
<dbReference type="Proteomes" id="UP000008370">
    <property type="component" value="Unassembled WGS sequence"/>
</dbReference>
<dbReference type="KEGG" id="pco:PHACADRAFT_123634"/>
<dbReference type="EMBL" id="JH930473">
    <property type="protein sequence ID" value="EKM54507.1"/>
    <property type="molecule type" value="Genomic_DNA"/>
</dbReference>
<evidence type="ECO:0000313" key="4">
    <source>
        <dbReference type="Proteomes" id="UP000008370"/>
    </source>
</evidence>
<dbReference type="AlphaFoldDB" id="K5WVM6"/>
<dbReference type="PANTHER" id="PTHR23025:SF3">
    <property type="entry name" value="HORMONE-SENSITIVE LIPASE"/>
    <property type="match status" value="1"/>
</dbReference>
<feature type="compositionally biased region" description="Acidic residues" evidence="1">
    <location>
        <begin position="426"/>
        <end position="444"/>
    </location>
</feature>
<dbReference type="SUPFAM" id="SSF53474">
    <property type="entry name" value="alpha/beta-Hydrolases"/>
    <property type="match status" value="1"/>
</dbReference>
<dbReference type="RefSeq" id="XP_007397198.1">
    <property type="nucleotide sequence ID" value="XM_007397136.1"/>
</dbReference>
<dbReference type="InterPro" id="IPR013094">
    <property type="entry name" value="AB_hydrolase_3"/>
</dbReference>
<evidence type="ECO:0000313" key="3">
    <source>
        <dbReference type="EMBL" id="EKM54507.1"/>
    </source>
</evidence>
<dbReference type="GO" id="GO:0004806">
    <property type="term" value="F:triacylglycerol lipase activity"/>
    <property type="evidence" value="ECO:0007669"/>
    <property type="project" value="TreeGrafter"/>
</dbReference>
<feature type="region of interest" description="Disordered" evidence="1">
    <location>
        <begin position="366"/>
        <end position="454"/>
    </location>
</feature>
<gene>
    <name evidence="3" type="ORF">PHACADRAFT_123634</name>
</gene>
<reference evidence="3 4" key="1">
    <citation type="journal article" date="2012" name="BMC Genomics">
        <title>Comparative genomics of the white-rot fungi, Phanerochaete carnosa and P. chrysosporium, to elucidate the genetic basis of the distinct wood types they colonize.</title>
        <authorList>
            <person name="Suzuki H."/>
            <person name="MacDonald J."/>
            <person name="Syed K."/>
            <person name="Salamov A."/>
            <person name="Hori C."/>
            <person name="Aerts A."/>
            <person name="Henrissat B."/>
            <person name="Wiebenga A."/>
            <person name="vanKuyk P.A."/>
            <person name="Barry K."/>
            <person name="Lindquist E."/>
            <person name="LaButti K."/>
            <person name="Lapidus A."/>
            <person name="Lucas S."/>
            <person name="Coutinho P."/>
            <person name="Gong Y."/>
            <person name="Samejima M."/>
            <person name="Mahadevan R."/>
            <person name="Abou-Zaid M."/>
            <person name="de Vries R.P."/>
            <person name="Igarashi K."/>
            <person name="Yadav J.S."/>
            <person name="Grigoriev I.V."/>
            <person name="Master E.R."/>
        </authorList>
    </citation>
    <scope>NUCLEOTIDE SEQUENCE [LARGE SCALE GENOMIC DNA]</scope>
    <source>
        <strain evidence="3 4">HHB-10118-sp</strain>
    </source>
</reference>
<organism evidence="3 4">
    <name type="scientific">Phanerochaete carnosa (strain HHB-10118-sp)</name>
    <name type="common">White-rot fungus</name>
    <name type="synonym">Peniophora carnosa</name>
    <dbReference type="NCBI Taxonomy" id="650164"/>
    <lineage>
        <taxon>Eukaryota</taxon>
        <taxon>Fungi</taxon>
        <taxon>Dikarya</taxon>
        <taxon>Basidiomycota</taxon>
        <taxon>Agaricomycotina</taxon>
        <taxon>Agaricomycetes</taxon>
        <taxon>Polyporales</taxon>
        <taxon>Phanerochaetaceae</taxon>
        <taxon>Phanerochaete</taxon>
    </lineage>
</organism>